<sequence>MAPMPVFLDVGQLSRITNFIGLGGQPKAQQPVATYAMLWPARRVPQAEVVAVAARDGIRARKYAKQHGIPRSWGSYEALLADPEVDAVYVGLPNGLHGQWATAALRAGKHVLCEKPFAANEQEARQPAPAAPKPAAAAAATAAAAPPAAGGGGASRRAAVVGPQQRGAGGIAVDRLEALVAVQTVADVAEMPRNRQQINRPARVVAVVEMGFGLEQVDLRQILVVNALKGIIRRLNIVVVQLGHSRRARGGGSLGHEGKTRALLLAAAQLAQVARARDECYGPLVKLSVAARSESGSAQRPLLRTRPTPAARWRQRHQGLLAGPAKAAAPAHEVVDLTPRAAVAFVAVASAMLLLLYFLLSKIFFYVLLVLFCIASVQSQTVLYAAGLAALLPRARRTAEVQVPWLGPCPLAAVLTLPLAAAVAVVWAVGRNADWSWELQDLQGVALMLLVLRTLRVPSLKVACILLPGCLAYDVFWVFIQPMLFGGGESVMVHAFRRVFLFVVVSARLEVQLIRWLPS</sequence>
<evidence type="ECO:0000313" key="10">
    <source>
        <dbReference type="Proteomes" id="UP000236333"/>
    </source>
</evidence>
<dbReference type="GO" id="GO:0098553">
    <property type="term" value="C:lumenal side of endoplasmic reticulum membrane"/>
    <property type="evidence" value="ECO:0007669"/>
    <property type="project" value="TreeGrafter"/>
</dbReference>
<keyword evidence="4" id="KW-0378">Hydrolase</keyword>
<evidence type="ECO:0000256" key="6">
    <source>
        <dbReference type="ARBA" id="ARBA00023136"/>
    </source>
</evidence>
<keyword evidence="6 7" id="KW-0472">Membrane</keyword>
<dbReference type="Proteomes" id="UP000236333">
    <property type="component" value="Unassembled WGS sequence"/>
</dbReference>
<dbReference type="SUPFAM" id="SSF51735">
    <property type="entry name" value="NAD(P)-binding Rossmann-fold domains"/>
    <property type="match status" value="1"/>
</dbReference>
<proteinExistence type="inferred from homology"/>
<keyword evidence="5 7" id="KW-1133">Transmembrane helix</keyword>
<dbReference type="Pfam" id="PF01408">
    <property type="entry name" value="GFO_IDH_MocA"/>
    <property type="match status" value="1"/>
</dbReference>
<dbReference type="InterPro" id="IPR036291">
    <property type="entry name" value="NAD(P)-bd_dom_sf"/>
</dbReference>
<name>A0A2J7ZP93_9CHLO</name>
<feature type="transmembrane region" description="Helical" evidence="7">
    <location>
        <begin position="366"/>
        <end position="393"/>
    </location>
</feature>
<evidence type="ECO:0000256" key="1">
    <source>
        <dbReference type="ARBA" id="ARBA00004127"/>
    </source>
</evidence>
<dbReference type="EMBL" id="PGGS01000728">
    <property type="protein sequence ID" value="PNH02072.1"/>
    <property type="molecule type" value="Genomic_DNA"/>
</dbReference>
<protein>
    <submittedName>
        <fullName evidence="9">Signal peptide peptidase-like 2</fullName>
    </submittedName>
</protein>
<evidence type="ECO:0000256" key="5">
    <source>
        <dbReference type="ARBA" id="ARBA00022989"/>
    </source>
</evidence>
<dbReference type="InterPro" id="IPR000683">
    <property type="entry name" value="Gfo/Idh/MocA-like_OxRdtase_N"/>
</dbReference>
<dbReference type="PANTHER" id="PTHR12174:SF75">
    <property type="entry name" value="SIGNAL PEPTIDE PEPTIDASE-LIKE 2"/>
    <property type="match status" value="1"/>
</dbReference>
<comment type="caution">
    <text evidence="9">The sequence shown here is derived from an EMBL/GenBank/DDBJ whole genome shotgun (WGS) entry which is preliminary data.</text>
</comment>
<feature type="transmembrane region" description="Helical" evidence="7">
    <location>
        <begin position="341"/>
        <end position="360"/>
    </location>
</feature>
<reference evidence="9 10" key="1">
    <citation type="journal article" date="2017" name="Mol. Biol. Evol.">
        <title>The 4-celled Tetrabaena socialis nuclear genome reveals the essential components for genetic control of cell number at the origin of multicellularity in the volvocine lineage.</title>
        <authorList>
            <person name="Featherston J."/>
            <person name="Arakaki Y."/>
            <person name="Hanschen E.R."/>
            <person name="Ferris P.J."/>
            <person name="Michod R.E."/>
            <person name="Olson B.J.S.C."/>
            <person name="Nozaki H."/>
            <person name="Durand P.M."/>
        </authorList>
    </citation>
    <scope>NUCLEOTIDE SEQUENCE [LARGE SCALE GENOMIC DNA]</scope>
    <source>
        <strain evidence="9 10">NIES-571</strain>
    </source>
</reference>
<dbReference type="GO" id="GO:0000166">
    <property type="term" value="F:nucleotide binding"/>
    <property type="evidence" value="ECO:0007669"/>
    <property type="project" value="InterPro"/>
</dbReference>
<dbReference type="InterPro" id="IPR007369">
    <property type="entry name" value="Peptidase_A22B_SPP"/>
</dbReference>
<feature type="domain" description="Gfo/Idh/MocA-like oxidoreductase N-terminal" evidence="8">
    <location>
        <begin position="43"/>
        <end position="130"/>
    </location>
</feature>
<evidence type="ECO:0000256" key="7">
    <source>
        <dbReference type="SAM" id="Phobius"/>
    </source>
</evidence>
<dbReference type="SMART" id="SM00730">
    <property type="entry name" value="PSN"/>
    <property type="match status" value="1"/>
</dbReference>
<keyword evidence="10" id="KW-1185">Reference proteome</keyword>
<gene>
    <name evidence="9" type="ORF">TSOC_011981</name>
</gene>
<keyword evidence="3 7" id="KW-0812">Transmembrane</keyword>
<accession>A0A2J7ZP93</accession>
<evidence type="ECO:0000256" key="3">
    <source>
        <dbReference type="ARBA" id="ARBA00022692"/>
    </source>
</evidence>
<dbReference type="PANTHER" id="PTHR12174">
    <property type="entry name" value="SIGNAL PEPTIDE PEPTIDASE"/>
    <property type="match status" value="1"/>
</dbReference>
<evidence type="ECO:0000313" key="9">
    <source>
        <dbReference type="EMBL" id="PNH02072.1"/>
    </source>
</evidence>
<dbReference type="GO" id="GO:0005765">
    <property type="term" value="C:lysosomal membrane"/>
    <property type="evidence" value="ECO:0007669"/>
    <property type="project" value="TreeGrafter"/>
</dbReference>
<evidence type="ECO:0000256" key="4">
    <source>
        <dbReference type="ARBA" id="ARBA00022801"/>
    </source>
</evidence>
<dbReference type="GO" id="GO:0098554">
    <property type="term" value="C:cytoplasmic side of endoplasmic reticulum membrane"/>
    <property type="evidence" value="ECO:0007669"/>
    <property type="project" value="TreeGrafter"/>
</dbReference>
<dbReference type="Pfam" id="PF04258">
    <property type="entry name" value="Peptidase_A22B"/>
    <property type="match status" value="1"/>
</dbReference>
<evidence type="ECO:0000259" key="8">
    <source>
        <dbReference type="Pfam" id="PF01408"/>
    </source>
</evidence>
<comment type="subcellular location">
    <subcellularLocation>
        <location evidence="1">Endomembrane system</location>
        <topology evidence="1">Multi-pass membrane protein</topology>
    </subcellularLocation>
</comment>
<dbReference type="GO" id="GO:0042500">
    <property type="term" value="F:aspartic endopeptidase activity, intramembrane cleaving"/>
    <property type="evidence" value="ECO:0007669"/>
    <property type="project" value="InterPro"/>
</dbReference>
<dbReference type="InterPro" id="IPR006639">
    <property type="entry name" value="Preselin/SPP"/>
</dbReference>
<comment type="similarity">
    <text evidence="2">Belongs to the peptidase A22B family.</text>
</comment>
<dbReference type="GO" id="GO:0033619">
    <property type="term" value="P:membrane protein proteolysis"/>
    <property type="evidence" value="ECO:0007669"/>
    <property type="project" value="TreeGrafter"/>
</dbReference>
<dbReference type="AlphaFoldDB" id="A0A2J7ZP93"/>
<organism evidence="9 10">
    <name type="scientific">Tetrabaena socialis</name>
    <dbReference type="NCBI Taxonomy" id="47790"/>
    <lineage>
        <taxon>Eukaryota</taxon>
        <taxon>Viridiplantae</taxon>
        <taxon>Chlorophyta</taxon>
        <taxon>core chlorophytes</taxon>
        <taxon>Chlorophyceae</taxon>
        <taxon>CS clade</taxon>
        <taxon>Chlamydomonadales</taxon>
        <taxon>Tetrabaenaceae</taxon>
        <taxon>Tetrabaena</taxon>
    </lineage>
</organism>
<evidence type="ECO:0000256" key="2">
    <source>
        <dbReference type="ARBA" id="ARBA00006859"/>
    </source>
</evidence>
<feature type="transmembrane region" description="Helical" evidence="7">
    <location>
        <begin position="405"/>
        <end position="429"/>
    </location>
</feature>
<feature type="transmembrane region" description="Helical" evidence="7">
    <location>
        <begin position="462"/>
        <end position="480"/>
    </location>
</feature>
<dbReference type="Gene3D" id="3.40.50.720">
    <property type="entry name" value="NAD(P)-binding Rossmann-like Domain"/>
    <property type="match status" value="1"/>
</dbReference>
<dbReference type="GO" id="GO:0030660">
    <property type="term" value="C:Golgi-associated vesicle membrane"/>
    <property type="evidence" value="ECO:0007669"/>
    <property type="project" value="TreeGrafter"/>
</dbReference>
<dbReference type="OrthoDB" id="29661at2759"/>